<evidence type="ECO:0000313" key="1">
    <source>
        <dbReference type="EMBL" id="KAI3689805.1"/>
    </source>
</evidence>
<reference evidence="1 2" key="2">
    <citation type="journal article" date="2022" name="Mol. Ecol. Resour.">
        <title>The genomes of chicory, endive, great burdock and yacon provide insights into Asteraceae paleo-polyploidization history and plant inulin production.</title>
        <authorList>
            <person name="Fan W."/>
            <person name="Wang S."/>
            <person name="Wang H."/>
            <person name="Wang A."/>
            <person name="Jiang F."/>
            <person name="Liu H."/>
            <person name="Zhao H."/>
            <person name="Xu D."/>
            <person name="Zhang Y."/>
        </authorList>
    </citation>
    <scope>NUCLEOTIDE SEQUENCE [LARGE SCALE GENOMIC DNA]</scope>
    <source>
        <strain evidence="2">cv. Punajuju</strain>
        <tissue evidence="1">Leaves</tissue>
    </source>
</reference>
<organism evidence="1 2">
    <name type="scientific">Cichorium intybus</name>
    <name type="common">Chicory</name>
    <dbReference type="NCBI Taxonomy" id="13427"/>
    <lineage>
        <taxon>Eukaryota</taxon>
        <taxon>Viridiplantae</taxon>
        <taxon>Streptophyta</taxon>
        <taxon>Embryophyta</taxon>
        <taxon>Tracheophyta</taxon>
        <taxon>Spermatophyta</taxon>
        <taxon>Magnoliopsida</taxon>
        <taxon>eudicotyledons</taxon>
        <taxon>Gunneridae</taxon>
        <taxon>Pentapetalae</taxon>
        <taxon>asterids</taxon>
        <taxon>campanulids</taxon>
        <taxon>Asterales</taxon>
        <taxon>Asteraceae</taxon>
        <taxon>Cichorioideae</taxon>
        <taxon>Cichorieae</taxon>
        <taxon>Cichoriinae</taxon>
        <taxon>Cichorium</taxon>
    </lineage>
</organism>
<proteinExistence type="predicted"/>
<dbReference type="Proteomes" id="UP001055811">
    <property type="component" value="Linkage Group LG09"/>
</dbReference>
<evidence type="ECO:0000313" key="2">
    <source>
        <dbReference type="Proteomes" id="UP001055811"/>
    </source>
</evidence>
<sequence>MLISSAIMAGAVLNPQQVTRTVGMATGQSPSPSMLHMNSFRISAVVDRLLVHARGGSRNDSNEFFNLCISLSRGIDYAVANNQIPVKAPELPGLLKQVCQCKNDTPLQAAIMVLLISLKSACRNGWFNEKDKEELENLSNEISRSFCSVKDKNSEDNRFHHNISAVMSRFFPSMKMGQILASVDAMPGYGAFVKDFDITTKAKTSDDKIYLFVAQMDDTETSSCIISPQQVNFLLNGKAVDGRNCVYKDPGPQTPTVVTHMLKSGTNLLQVVGQFNGKYIIVVAFMSTIPNQSCPILPNYVPPAAVPLDSDNEIIEGPSRVSLNCPISFKRIKTPIKGQSCKHPQCFDYDNYVDINSRRPSWRCPHCSQSVCFTDIRIDRIMVKVLKEVGVNVSHVKISADGSWEAVNEGDDHTDKPQTKPPLHQPQNMGPDVMDLTEADNYINATTSHQDIDKKPSLAQLQNHTNPNNQIPVRNIPPHMETALQKIHIPNGPSNTTVPPVPNAISRGQSQGQISASNNTQSGRFPTRGRGTHVTRIPIGVQALPAQQRLDGFHMNPHHMMRMASPPRHMGPQEFGGGYQYTLDQFNSHQMSPQFHQGVVGPTAGFVNNQHANHYAMSAAQQRVHVSTQIPSGSMEHHGGQAPRMLEVPPTDQNWRPSGRMRGSLSGQAYADAINQFMYYPTQPVQATRPPVLNTPRPVIPPHLQFLMANNRNMIGSQDGENRLGFDGTNGGGFRW</sequence>
<protein>
    <submittedName>
        <fullName evidence="1">Uncharacterized protein</fullName>
    </submittedName>
</protein>
<keyword evidence="2" id="KW-1185">Reference proteome</keyword>
<dbReference type="EMBL" id="CM042017">
    <property type="protein sequence ID" value="KAI3689805.1"/>
    <property type="molecule type" value="Genomic_DNA"/>
</dbReference>
<name>A0ACB8YXN1_CICIN</name>
<gene>
    <name evidence="1" type="ORF">L2E82_47775</name>
</gene>
<reference evidence="2" key="1">
    <citation type="journal article" date="2022" name="Mol. Ecol. Resour.">
        <title>The genomes of chicory, endive, great burdock and yacon provide insights into Asteraceae palaeo-polyploidization history and plant inulin production.</title>
        <authorList>
            <person name="Fan W."/>
            <person name="Wang S."/>
            <person name="Wang H."/>
            <person name="Wang A."/>
            <person name="Jiang F."/>
            <person name="Liu H."/>
            <person name="Zhao H."/>
            <person name="Xu D."/>
            <person name="Zhang Y."/>
        </authorList>
    </citation>
    <scope>NUCLEOTIDE SEQUENCE [LARGE SCALE GENOMIC DNA]</scope>
    <source>
        <strain evidence="2">cv. Punajuju</strain>
    </source>
</reference>
<comment type="caution">
    <text evidence="1">The sequence shown here is derived from an EMBL/GenBank/DDBJ whole genome shotgun (WGS) entry which is preliminary data.</text>
</comment>
<accession>A0ACB8YXN1</accession>